<evidence type="ECO:0000259" key="6">
    <source>
        <dbReference type="PROSITE" id="PS51903"/>
    </source>
</evidence>
<dbReference type="InterPro" id="IPR058680">
    <property type="entry name" value="NBD_SMAX1-like"/>
</dbReference>
<dbReference type="GO" id="GO:0016887">
    <property type="term" value="F:ATP hydrolysis activity"/>
    <property type="evidence" value="ECO:0007669"/>
    <property type="project" value="InterPro"/>
</dbReference>
<dbReference type="Pfam" id="PF26587">
    <property type="entry name" value="AAA_lid_SMAX1"/>
    <property type="match status" value="1"/>
</dbReference>
<keyword evidence="3" id="KW-0805">Transcription regulation</keyword>
<dbReference type="Proteomes" id="UP000607653">
    <property type="component" value="Unassembled WGS sequence"/>
</dbReference>
<dbReference type="PROSITE" id="PS51903">
    <property type="entry name" value="CLP_R"/>
    <property type="match status" value="1"/>
</dbReference>
<protein>
    <recommendedName>
        <fullName evidence="6">Clp R domain-containing protein</fullName>
    </recommendedName>
</protein>
<dbReference type="InterPro" id="IPR051650">
    <property type="entry name" value="SL_signaling_regulator"/>
</dbReference>
<accession>A0A822XX75</accession>
<dbReference type="PANTHER" id="PTHR43572:SF38">
    <property type="entry name" value="PROTEIN SMAX1-LIKE 6"/>
    <property type="match status" value="1"/>
</dbReference>
<dbReference type="InterPro" id="IPR036628">
    <property type="entry name" value="Clp_N_dom_sf"/>
</dbReference>
<dbReference type="Gene3D" id="3.40.50.300">
    <property type="entry name" value="P-loop containing nucleotide triphosphate hydrolases"/>
    <property type="match status" value="1"/>
</dbReference>
<dbReference type="PANTHER" id="PTHR43572">
    <property type="entry name" value="CHAPERONE PROTEIN CLPD, CHLOROPLASTIC"/>
    <property type="match status" value="1"/>
</dbReference>
<reference evidence="7 8" key="1">
    <citation type="journal article" date="2020" name="Mol. Biol. Evol.">
        <title>Distinct Expression and Methylation Patterns for Genes with Different Fates following a Single Whole-Genome Duplication in Flowering Plants.</title>
        <authorList>
            <person name="Shi T."/>
            <person name="Rahmani R.S."/>
            <person name="Gugger P.F."/>
            <person name="Wang M."/>
            <person name="Li H."/>
            <person name="Zhang Y."/>
            <person name="Li Z."/>
            <person name="Wang Q."/>
            <person name="Van de Peer Y."/>
            <person name="Marchal K."/>
            <person name="Chen J."/>
        </authorList>
    </citation>
    <scope>NUCLEOTIDE SEQUENCE [LARGE SCALE GENOMIC DNA]</scope>
    <source>
        <tissue evidence="7">Leaf</tissue>
    </source>
</reference>
<gene>
    <name evidence="7" type="ORF">HUJ06_027692</name>
</gene>
<evidence type="ECO:0000313" key="8">
    <source>
        <dbReference type="Proteomes" id="UP000607653"/>
    </source>
</evidence>
<keyword evidence="4" id="KW-0804">Transcription</keyword>
<evidence type="ECO:0000256" key="5">
    <source>
        <dbReference type="PROSITE-ProRule" id="PRU01251"/>
    </source>
</evidence>
<dbReference type="Pfam" id="PF23569">
    <property type="entry name" value="NBD_SMAX1"/>
    <property type="match status" value="1"/>
</dbReference>
<dbReference type="SUPFAM" id="SSF52540">
    <property type="entry name" value="P-loop containing nucleoside triphosphate hydrolases"/>
    <property type="match status" value="1"/>
</dbReference>
<evidence type="ECO:0000256" key="4">
    <source>
        <dbReference type="ARBA" id="ARBA00023163"/>
    </source>
</evidence>
<dbReference type="Gene3D" id="1.10.1780.10">
    <property type="entry name" value="Clp, N-terminal domain"/>
    <property type="match status" value="1"/>
</dbReference>
<dbReference type="InterPro" id="IPR004176">
    <property type="entry name" value="Clp_R_N"/>
</dbReference>
<dbReference type="InterPro" id="IPR003959">
    <property type="entry name" value="ATPase_AAA_core"/>
</dbReference>
<evidence type="ECO:0000256" key="2">
    <source>
        <dbReference type="ARBA" id="ARBA00022737"/>
    </source>
</evidence>
<evidence type="ECO:0000313" key="7">
    <source>
        <dbReference type="EMBL" id="DAD26224.1"/>
    </source>
</evidence>
<evidence type="ECO:0000256" key="1">
    <source>
        <dbReference type="ARBA" id="ARBA00008675"/>
    </source>
</evidence>
<comment type="caution">
    <text evidence="7">The sequence shown here is derived from an EMBL/GenBank/DDBJ whole genome shotgun (WGS) entry which is preliminary data.</text>
</comment>
<dbReference type="CDD" id="cd19499">
    <property type="entry name" value="RecA-like_ClpB_Hsp104-like"/>
    <property type="match status" value="1"/>
</dbReference>
<keyword evidence="8" id="KW-1185">Reference proteome</keyword>
<sequence length="1123" mass="123494">MPTPVSAARQCLTAEAARALDEAVGVARRRGHAQTTSLHAVSAFLALPSSVLREACARVRSSVYSPRLQFRALELCFGVALDRLPSSQALDEPPVSNSLMAAIRRSQANQRRHPESFHLHQQQQQQQQQSPLSCIKVELQQLILSILDDPVVSRVFGEAGFRSCDIKLAIVRPPPPLVRYSRSRCPPLFLCNLTGGDSESGRRSFSFPFSGFSGFPGYADGDENSKRIGEVLARKKSRNPLLVGVCANDALHSFTECVERRKGGVLPVEISGLSIICIEKEVSRFITENGNEGSLELRFEEVGRTADSSSGCGVVVNFGDLKSFVVDDSVDAVSRVVSQLTSLLELHREKLWLMGAAASYETYLKFLTKLPSIEKDWDLQLLPITSLRPSVGGFFPRPHSLMESFVPFGGFFPSSSDLKGPLSSTSESMSCCHLCNVKYEQEVSSLLKGGNTISVADQYQSNLPSWLQAPELSTSKGLDVVKAKDDGTVLNAKMMGLRRKWNDICQRLHQSHVMPKADSYQVGSQSLTSIVSFPFVLDGKERPGNHNSNSTIASQSENGGENVFPSISMNLQRVPQPQLNIPNMSVSEAKSESLLSKLQVAHSKDVCIRTEDLRSAPCPSLNWDLPDDNESPSSVTSVTTDLGLGTLYASNQERKKPISRANECLQNGSSCLPAELDAVNGNVLISPARSSFCTAPDSSVQFDPRDFKNLWRSLTERVGRQDEAICAISQTITRCRTESGRRRGTGLKGDIWFSFLGLDRVAKKRIALALAEMIFGSKENLISIDLSSQDGTVHSGIVYDHQEMNGYDAKFRGKTATDYIAGELSKKPLSVVFLENVDKADFLVQNSLSQAIRTGKFSDSHGREIGINNSIFVITSRIIKDNKSFFSGKDSVKFSEERILGAQSMQMQLLIGYAPGDTATKNNSNVLVTSRKSCSGPSIVNKRKLSKTGDSTEQCRTLGMAKRIHKVPGACLDLNLPVEEMEGNDPDYGSCDSDSISENSEAWLEDFLDQVDETVMFKPFDFDALADKILKEISESFRKVIGSNSLLEIDAEVMEQILAAAWLSDKTRAAEDWVDQVLGRCFAEAQQRYSFSARSVLKLVHCENVFMEEQGLSIRLPSRIILK</sequence>
<dbReference type="EMBL" id="DUZY01000002">
    <property type="protein sequence ID" value="DAD26224.1"/>
    <property type="molecule type" value="Genomic_DNA"/>
</dbReference>
<dbReference type="AlphaFoldDB" id="A0A822XX75"/>
<dbReference type="InterPro" id="IPR027417">
    <property type="entry name" value="P-loop_NTPase"/>
</dbReference>
<dbReference type="InterPro" id="IPR058954">
    <property type="entry name" value="AAA_lid_SMAX1"/>
</dbReference>
<keyword evidence="2 5" id="KW-0677">Repeat</keyword>
<comment type="similarity">
    <text evidence="1">Belongs to the ClpA/ClpB family.</text>
</comment>
<evidence type="ECO:0000256" key="3">
    <source>
        <dbReference type="ARBA" id="ARBA00023015"/>
    </source>
</evidence>
<dbReference type="GO" id="GO:0005524">
    <property type="term" value="F:ATP binding"/>
    <property type="evidence" value="ECO:0007669"/>
    <property type="project" value="InterPro"/>
</dbReference>
<organism evidence="7 8">
    <name type="scientific">Nelumbo nucifera</name>
    <name type="common">Sacred lotus</name>
    <dbReference type="NCBI Taxonomy" id="4432"/>
    <lineage>
        <taxon>Eukaryota</taxon>
        <taxon>Viridiplantae</taxon>
        <taxon>Streptophyta</taxon>
        <taxon>Embryophyta</taxon>
        <taxon>Tracheophyta</taxon>
        <taxon>Spermatophyta</taxon>
        <taxon>Magnoliopsida</taxon>
        <taxon>Proteales</taxon>
        <taxon>Nelumbonaceae</taxon>
        <taxon>Nelumbo</taxon>
    </lineage>
</organism>
<dbReference type="Pfam" id="PF07724">
    <property type="entry name" value="AAA_2"/>
    <property type="match status" value="1"/>
</dbReference>
<name>A0A822XX75_NELNU</name>
<proteinExistence type="inferred from homology"/>
<feature type="domain" description="Clp R" evidence="6">
    <location>
        <begin position="8"/>
        <end position="176"/>
    </location>
</feature>